<sequence length="137" mass="15142">MKKEKLLKHFEKDTYAKLLGIKVEDVEDGYAKVSMTITDDMLNFHGSANGGATFSLADTAFAVASNSYGTTAVGVTMTMHYMKAVNSGTKLVAIAREDSKNPKLGLYRIELFDTENDDLIGIAEGMVYRKKENFIEE</sequence>
<evidence type="ECO:0000259" key="2">
    <source>
        <dbReference type="Pfam" id="PF03061"/>
    </source>
</evidence>
<evidence type="ECO:0000313" key="4">
    <source>
        <dbReference type="Proteomes" id="UP001596143"/>
    </source>
</evidence>
<dbReference type="InterPro" id="IPR003736">
    <property type="entry name" value="PAAI_dom"/>
</dbReference>
<name>A0ABW0U2U4_9BACI</name>
<feature type="domain" description="Thioesterase" evidence="2">
    <location>
        <begin position="45"/>
        <end position="117"/>
    </location>
</feature>
<gene>
    <name evidence="3" type="ORF">ACFPTR_02235</name>
</gene>
<organism evidence="3 4">
    <name type="scientific">Aliibacillus thermotolerans</name>
    <dbReference type="NCBI Taxonomy" id="1834418"/>
    <lineage>
        <taxon>Bacteria</taxon>
        <taxon>Bacillati</taxon>
        <taxon>Bacillota</taxon>
        <taxon>Bacilli</taxon>
        <taxon>Bacillales</taxon>
        <taxon>Bacillaceae</taxon>
        <taxon>Aliibacillus</taxon>
    </lineage>
</organism>
<keyword evidence="1" id="KW-0378">Hydrolase</keyword>
<dbReference type="Gene3D" id="3.10.129.10">
    <property type="entry name" value="Hotdog Thioesterase"/>
    <property type="match status" value="1"/>
</dbReference>
<dbReference type="InterPro" id="IPR052723">
    <property type="entry name" value="Acyl-CoA_thioesterase_PaaI"/>
</dbReference>
<accession>A0ABW0U2U4</accession>
<keyword evidence="4" id="KW-1185">Reference proteome</keyword>
<dbReference type="SUPFAM" id="SSF54637">
    <property type="entry name" value="Thioesterase/thiol ester dehydrase-isomerase"/>
    <property type="match status" value="1"/>
</dbReference>
<dbReference type="PANTHER" id="PTHR42856:SF1">
    <property type="entry name" value="ACYL-COENZYME A THIOESTERASE PAAI"/>
    <property type="match status" value="1"/>
</dbReference>
<dbReference type="Proteomes" id="UP001596143">
    <property type="component" value="Unassembled WGS sequence"/>
</dbReference>
<evidence type="ECO:0000256" key="1">
    <source>
        <dbReference type="ARBA" id="ARBA00022801"/>
    </source>
</evidence>
<dbReference type="NCBIfam" id="TIGR00369">
    <property type="entry name" value="unchar_dom_1"/>
    <property type="match status" value="1"/>
</dbReference>
<dbReference type="InterPro" id="IPR029069">
    <property type="entry name" value="HotDog_dom_sf"/>
</dbReference>
<proteinExistence type="predicted"/>
<dbReference type="InterPro" id="IPR006683">
    <property type="entry name" value="Thioestr_dom"/>
</dbReference>
<reference evidence="4" key="1">
    <citation type="journal article" date="2019" name="Int. J. Syst. Evol. Microbiol.">
        <title>The Global Catalogue of Microorganisms (GCM) 10K type strain sequencing project: providing services to taxonomists for standard genome sequencing and annotation.</title>
        <authorList>
            <consortium name="The Broad Institute Genomics Platform"/>
            <consortium name="The Broad Institute Genome Sequencing Center for Infectious Disease"/>
            <person name="Wu L."/>
            <person name="Ma J."/>
        </authorList>
    </citation>
    <scope>NUCLEOTIDE SEQUENCE [LARGE SCALE GENOMIC DNA]</scope>
    <source>
        <strain evidence="4">CGMCC 1.15790</strain>
    </source>
</reference>
<evidence type="ECO:0000313" key="3">
    <source>
        <dbReference type="EMBL" id="MFC5627718.1"/>
    </source>
</evidence>
<dbReference type="PANTHER" id="PTHR42856">
    <property type="entry name" value="ACYL-COENZYME A THIOESTERASE PAAI"/>
    <property type="match status" value="1"/>
</dbReference>
<protein>
    <submittedName>
        <fullName evidence="3">Hotdog fold thioesterase</fullName>
    </submittedName>
</protein>
<dbReference type="EMBL" id="JBHSPF010000012">
    <property type="protein sequence ID" value="MFC5627718.1"/>
    <property type="molecule type" value="Genomic_DNA"/>
</dbReference>
<dbReference type="RefSeq" id="WP_270895226.1">
    <property type="nucleotide sequence ID" value="NZ_JBHSPF010000012.1"/>
</dbReference>
<comment type="caution">
    <text evidence="3">The sequence shown here is derived from an EMBL/GenBank/DDBJ whole genome shotgun (WGS) entry which is preliminary data.</text>
</comment>
<dbReference type="Pfam" id="PF03061">
    <property type="entry name" value="4HBT"/>
    <property type="match status" value="1"/>
</dbReference>
<dbReference type="CDD" id="cd03443">
    <property type="entry name" value="PaaI_thioesterase"/>
    <property type="match status" value="1"/>
</dbReference>